<keyword evidence="3" id="KW-1185">Reference proteome</keyword>
<feature type="domain" description="Protein kinase" evidence="1">
    <location>
        <begin position="61"/>
        <end position="327"/>
    </location>
</feature>
<dbReference type="SUPFAM" id="SSF56112">
    <property type="entry name" value="Protein kinase-like (PK-like)"/>
    <property type="match status" value="1"/>
</dbReference>
<dbReference type="Gene3D" id="1.10.510.10">
    <property type="entry name" value="Transferase(Phosphotransferase) domain 1"/>
    <property type="match status" value="1"/>
</dbReference>
<evidence type="ECO:0000313" key="2">
    <source>
        <dbReference type="EMBL" id="CRK99960.1"/>
    </source>
</evidence>
<evidence type="ECO:0000259" key="1">
    <source>
        <dbReference type="PROSITE" id="PS50011"/>
    </source>
</evidence>
<proteinExistence type="predicted"/>
<reference evidence="2 3" key="1">
    <citation type="submission" date="2015-04" db="EMBL/GenBank/DDBJ databases">
        <authorList>
            <person name="Syromyatnikov M.Y."/>
            <person name="Popov V.N."/>
        </authorList>
    </citation>
    <scope>NUCLEOTIDE SEQUENCE [LARGE SCALE GENOMIC DNA]</scope>
</reference>
<protein>
    <submittedName>
        <fullName evidence="2">CLUMA_CG013256, isoform A</fullName>
    </submittedName>
</protein>
<dbReference type="OrthoDB" id="6513151at2759"/>
<dbReference type="InterPro" id="IPR011009">
    <property type="entry name" value="Kinase-like_dom_sf"/>
</dbReference>
<dbReference type="PANTHER" id="PTHR24359:SF26">
    <property type="entry name" value="SERINE_THREONINE-PROTEIN KINASE MENG-PO"/>
    <property type="match status" value="1"/>
</dbReference>
<organism evidence="2 3">
    <name type="scientific">Clunio marinus</name>
    <dbReference type="NCBI Taxonomy" id="568069"/>
    <lineage>
        <taxon>Eukaryota</taxon>
        <taxon>Metazoa</taxon>
        <taxon>Ecdysozoa</taxon>
        <taxon>Arthropoda</taxon>
        <taxon>Hexapoda</taxon>
        <taxon>Insecta</taxon>
        <taxon>Pterygota</taxon>
        <taxon>Neoptera</taxon>
        <taxon>Endopterygota</taxon>
        <taxon>Diptera</taxon>
        <taxon>Nematocera</taxon>
        <taxon>Chironomoidea</taxon>
        <taxon>Chironomidae</taxon>
        <taxon>Clunio</taxon>
    </lineage>
</organism>
<dbReference type="STRING" id="568069.A0A1J1IID2"/>
<accession>A0A1J1IID2</accession>
<dbReference type="InterPro" id="IPR008271">
    <property type="entry name" value="Ser/Thr_kinase_AS"/>
</dbReference>
<name>A0A1J1IID2_9DIPT</name>
<dbReference type="SMART" id="SM00220">
    <property type="entry name" value="S_TKc"/>
    <property type="match status" value="1"/>
</dbReference>
<evidence type="ECO:0000313" key="3">
    <source>
        <dbReference type="Proteomes" id="UP000183832"/>
    </source>
</evidence>
<dbReference type="PROSITE" id="PS00108">
    <property type="entry name" value="PROTEIN_KINASE_ST"/>
    <property type="match status" value="1"/>
</dbReference>
<dbReference type="PANTHER" id="PTHR24359">
    <property type="entry name" value="SERINE/THREONINE-PROTEIN KINASE SBK1"/>
    <property type="match status" value="1"/>
</dbReference>
<dbReference type="GO" id="GO:0005524">
    <property type="term" value="F:ATP binding"/>
    <property type="evidence" value="ECO:0007669"/>
    <property type="project" value="InterPro"/>
</dbReference>
<dbReference type="Proteomes" id="UP000183832">
    <property type="component" value="Unassembled WGS sequence"/>
</dbReference>
<dbReference type="GO" id="GO:0004674">
    <property type="term" value="F:protein serine/threonine kinase activity"/>
    <property type="evidence" value="ECO:0007669"/>
    <property type="project" value="TreeGrafter"/>
</dbReference>
<dbReference type="InterPro" id="IPR000719">
    <property type="entry name" value="Prot_kinase_dom"/>
</dbReference>
<dbReference type="EMBL" id="CVRI01000054">
    <property type="protein sequence ID" value="CRK99960.1"/>
    <property type="molecule type" value="Genomic_DNA"/>
</dbReference>
<dbReference type="AlphaFoldDB" id="A0A1J1IID2"/>
<sequence>MKSYQRIMIKISESKSESSIINQFCKTLHHSTQRRLSSTVSLLHKIPTDCELPFLNFSDEYDIDKTIAEGNFAKIFLTNHKPTKSCVVLKAVHMELTSVKEFIKEYHYNYQLSHHPHILSCYQVKFRTNDYYVFAMEYAPYGDLSCHVSATGIPESCCKKISDQISSALGFMHLKSLVHRDLKLENILVFALDFSRVKLCDFGATTRQGVLVHRNNNTWISFLPPEVLEVLRNERYVVKSSCDVWQFGIIIYICLTGSSPWQSANWVKDTKYCAFMKYQQRETTKIPESFKKFTPRLLRAFRRIFDHNEEDRAKVTDIMKYIKDKWLNTKLSQSRSTSNVVNTSFRVVRRTSDHDSIRYINHKESRQTVDEKGRLKRLMSTFGIQQDKSSSTNQDASEIRVIQWLQDNELNFKRYDHLDDDDLDLKYWEKEETLPTTSSKYY</sequence>
<dbReference type="PROSITE" id="PS50011">
    <property type="entry name" value="PROTEIN_KINASE_DOM"/>
    <property type="match status" value="1"/>
</dbReference>
<dbReference type="Pfam" id="PF00069">
    <property type="entry name" value="Pkinase"/>
    <property type="match status" value="1"/>
</dbReference>
<gene>
    <name evidence="2" type="primary">putative Serine</name>
    <name evidence="2" type="synonym">threonine-protein kinase SBK1</name>
    <name evidence="2" type="ORF">CLUMA_CG013256</name>
</gene>